<dbReference type="Proteomes" id="UP000192247">
    <property type="component" value="Unassembled WGS sequence"/>
</dbReference>
<gene>
    <name evidence="3" type="ORF">BIW11_01289</name>
</gene>
<keyword evidence="3" id="KW-0675">Receptor</keyword>
<feature type="chain" id="PRO_5012348034" evidence="2">
    <location>
        <begin position="20"/>
        <end position="127"/>
    </location>
</feature>
<organism evidence="3 4">
    <name type="scientific">Tropilaelaps mercedesae</name>
    <dbReference type="NCBI Taxonomy" id="418985"/>
    <lineage>
        <taxon>Eukaryota</taxon>
        <taxon>Metazoa</taxon>
        <taxon>Ecdysozoa</taxon>
        <taxon>Arthropoda</taxon>
        <taxon>Chelicerata</taxon>
        <taxon>Arachnida</taxon>
        <taxon>Acari</taxon>
        <taxon>Parasitiformes</taxon>
        <taxon>Mesostigmata</taxon>
        <taxon>Gamasina</taxon>
        <taxon>Dermanyssoidea</taxon>
        <taxon>Laelapidae</taxon>
        <taxon>Tropilaelaps</taxon>
    </lineage>
</organism>
<evidence type="ECO:0000313" key="4">
    <source>
        <dbReference type="Proteomes" id="UP000192247"/>
    </source>
</evidence>
<reference evidence="3 4" key="1">
    <citation type="journal article" date="2017" name="Gigascience">
        <title>Draft genome of the honey bee ectoparasitic mite, Tropilaelaps mercedesae, is shaped by the parasitic life history.</title>
        <authorList>
            <person name="Dong X."/>
            <person name="Armstrong S.D."/>
            <person name="Xia D."/>
            <person name="Makepeace B.L."/>
            <person name="Darby A.C."/>
            <person name="Kadowaki T."/>
        </authorList>
    </citation>
    <scope>NUCLEOTIDE SEQUENCE [LARGE SCALE GENOMIC DNA]</scope>
    <source>
        <strain evidence="3">Wuxi-XJTLU</strain>
    </source>
</reference>
<dbReference type="GO" id="GO:0008188">
    <property type="term" value="F:neuropeptide receptor activity"/>
    <property type="evidence" value="ECO:0007669"/>
    <property type="project" value="InterPro"/>
</dbReference>
<sequence>MTISSKLFVLWRFSCSAFADGAASAPKADSLSRIQMFRVRLTIADILVALANIFLQVAWDTTVQFEGGFVFRKVIKYALVLVLYLSTYILTSMPLDRLTNSTHLSRRNNHHSRIGYRKVAELLILVA</sequence>
<name>A0A1V9XG53_9ACAR</name>
<dbReference type="EMBL" id="MNPL01011608">
    <property type="protein sequence ID" value="OQR72514.1"/>
    <property type="molecule type" value="Genomic_DNA"/>
</dbReference>
<feature type="transmembrane region" description="Helical" evidence="1">
    <location>
        <begin position="43"/>
        <end position="62"/>
    </location>
</feature>
<dbReference type="InterPro" id="IPR027294">
    <property type="entry name" value="NPS_rcpt"/>
</dbReference>
<dbReference type="GO" id="GO:0016020">
    <property type="term" value="C:membrane"/>
    <property type="evidence" value="ECO:0007669"/>
    <property type="project" value="InterPro"/>
</dbReference>
<feature type="transmembrane region" description="Helical" evidence="1">
    <location>
        <begin position="74"/>
        <end position="95"/>
    </location>
</feature>
<comment type="caution">
    <text evidence="3">The sequence shown here is derived from an EMBL/GenBank/DDBJ whole genome shotgun (WGS) entry which is preliminary data.</text>
</comment>
<dbReference type="AlphaFoldDB" id="A0A1V9XG53"/>
<keyword evidence="1" id="KW-1133">Transmembrane helix</keyword>
<accession>A0A1V9XG53</accession>
<dbReference type="SUPFAM" id="SSF81321">
    <property type="entry name" value="Family A G protein-coupled receptor-like"/>
    <property type="match status" value="1"/>
</dbReference>
<keyword evidence="1" id="KW-0812">Transmembrane</keyword>
<dbReference type="STRING" id="418985.A0A1V9XG53"/>
<dbReference type="InParanoid" id="A0A1V9XG53"/>
<keyword evidence="4" id="KW-1185">Reference proteome</keyword>
<evidence type="ECO:0000313" key="3">
    <source>
        <dbReference type="EMBL" id="OQR72514.1"/>
    </source>
</evidence>
<feature type="signal peptide" evidence="2">
    <location>
        <begin position="1"/>
        <end position="19"/>
    </location>
</feature>
<dbReference type="PANTHER" id="PTHR24244">
    <property type="entry name" value="NEUROPEPTIDE S RECEPTOR"/>
    <property type="match status" value="1"/>
</dbReference>
<dbReference type="Gene3D" id="1.20.1070.10">
    <property type="entry name" value="Rhodopsin 7-helix transmembrane proteins"/>
    <property type="match status" value="1"/>
</dbReference>
<dbReference type="OrthoDB" id="6435638at2759"/>
<evidence type="ECO:0000256" key="2">
    <source>
        <dbReference type="SAM" id="SignalP"/>
    </source>
</evidence>
<protein>
    <submittedName>
        <fullName evidence="3">Vasopressin V1a receptor-like</fullName>
    </submittedName>
</protein>
<keyword evidence="2" id="KW-0732">Signal</keyword>
<dbReference type="PANTHER" id="PTHR24244:SF1">
    <property type="entry name" value="G-PROTEIN COUPLED RECEPTORS FAMILY 1 PROFILE DOMAIN-CONTAINING PROTEIN"/>
    <property type="match status" value="1"/>
</dbReference>
<proteinExistence type="predicted"/>
<keyword evidence="1" id="KW-0472">Membrane</keyword>
<evidence type="ECO:0000256" key="1">
    <source>
        <dbReference type="SAM" id="Phobius"/>
    </source>
</evidence>